<dbReference type="Pfam" id="PF13432">
    <property type="entry name" value="TPR_16"/>
    <property type="match status" value="2"/>
</dbReference>
<keyword evidence="2 3" id="KW-0802">TPR repeat</keyword>
<feature type="repeat" description="TPR" evidence="3">
    <location>
        <begin position="153"/>
        <end position="186"/>
    </location>
</feature>
<dbReference type="Pfam" id="PF13489">
    <property type="entry name" value="Methyltransf_23"/>
    <property type="match status" value="1"/>
</dbReference>
<dbReference type="InterPro" id="IPR029063">
    <property type="entry name" value="SAM-dependent_MTases_sf"/>
</dbReference>
<dbReference type="Gene3D" id="3.40.50.150">
    <property type="entry name" value="Vaccinia Virus protein VP39"/>
    <property type="match status" value="1"/>
</dbReference>
<dbReference type="AlphaFoldDB" id="A0A848G0W7"/>
<dbReference type="Proteomes" id="UP000580043">
    <property type="component" value="Unassembled WGS sequence"/>
</dbReference>
<protein>
    <submittedName>
        <fullName evidence="4">Tetratricopeptide repeat protein</fullName>
    </submittedName>
</protein>
<evidence type="ECO:0000313" key="4">
    <source>
        <dbReference type="EMBL" id="NML24759.1"/>
    </source>
</evidence>
<dbReference type="PROSITE" id="PS50005">
    <property type="entry name" value="TPR"/>
    <property type="match status" value="4"/>
</dbReference>
<dbReference type="SMART" id="SM00028">
    <property type="entry name" value="TPR"/>
    <property type="match status" value="6"/>
</dbReference>
<dbReference type="InterPro" id="IPR051685">
    <property type="entry name" value="Ycf3/AcsC/BcsC/TPR_MFPF"/>
</dbReference>
<evidence type="ECO:0000256" key="3">
    <source>
        <dbReference type="PROSITE-ProRule" id="PRU00339"/>
    </source>
</evidence>
<dbReference type="InterPro" id="IPR011990">
    <property type="entry name" value="TPR-like_helical_dom_sf"/>
</dbReference>
<keyword evidence="5" id="KW-1185">Reference proteome</keyword>
<reference evidence="4 5" key="1">
    <citation type="submission" date="2020-04" db="EMBL/GenBank/DDBJ databases">
        <title>Zoogloea sp. G-4-1-14 isolated from soil.</title>
        <authorList>
            <person name="Dahal R.H."/>
        </authorList>
    </citation>
    <scope>NUCLEOTIDE SEQUENCE [LARGE SCALE GENOMIC DNA]</scope>
    <source>
        <strain evidence="4 5">G-4-1-14</strain>
    </source>
</reference>
<dbReference type="CDD" id="cd02440">
    <property type="entry name" value="AdoMet_MTases"/>
    <property type="match status" value="1"/>
</dbReference>
<name>A0A848G0W7_9RHOO</name>
<feature type="repeat" description="TPR" evidence="3">
    <location>
        <begin position="119"/>
        <end position="152"/>
    </location>
</feature>
<evidence type="ECO:0000256" key="1">
    <source>
        <dbReference type="ARBA" id="ARBA00022737"/>
    </source>
</evidence>
<dbReference type="EMBL" id="JABBGA010000002">
    <property type="protein sequence ID" value="NML24759.1"/>
    <property type="molecule type" value="Genomic_DNA"/>
</dbReference>
<evidence type="ECO:0000313" key="5">
    <source>
        <dbReference type="Proteomes" id="UP000580043"/>
    </source>
</evidence>
<gene>
    <name evidence="4" type="ORF">HHL15_03330</name>
</gene>
<dbReference type="InterPro" id="IPR019734">
    <property type="entry name" value="TPR_rpt"/>
</dbReference>
<dbReference type="SUPFAM" id="SSF48452">
    <property type="entry name" value="TPR-like"/>
    <property type="match status" value="1"/>
</dbReference>
<dbReference type="PANTHER" id="PTHR44943">
    <property type="entry name" value="CELLULOSE SYNTHASE OPERON PROTEIN C"/>
    <property type="match status" value="1"/>
</dbReference>
<keyword evidence="1" id="KW-0677">Repeat</keyword>
<accession>A0A848G0W7</accession>
<dbReference type="Gene3D" id="1.25.40.10">
    <property type="entry name" value="Tetratricopeptide repeat domain"/>
    <property type="match status" value="2"/>
</dbReference>
<dbReference type="Pfam" id="PF13414">
    <property type="entry name" value="TPR_11"/>
    <property type="match status" value="1"/>
</dbReference>
<feature type="repeat" description="TPR" evidence="3">
    <location>
        <begin position="187"/>
        <end position="220"/>
    </location>
</feature>
<sequence>MSDDIQNERDTPTELSLGEALGLALKLHREKAYEGAEALYRRIIEAAPELADAHHFLGVLCHERGRSAEGIASIRRAIELVPDFPGFHNNLGNIHMQSGQLAEATACYGRAIQLAPDDANLHNNHGALLKAEKRFEEAAASFQRAMQLDPDNVRAYNNMGLLHEALGQTAEAIHYFCQSISRIPGNPEAHKLLGLTYYSLGRHEEAAEVFRQWVELAPDHPVARHMYAACSGQGVPERAADDYVEYTFDRFASSFEEQLNHKLSYQAPQLCAAALARQAGTRRGLDLLDAGCGTGLCGPLVAPWCARLAGVDLSGGMLELAASKGVYTELAKAELTGFLLGQGAVWDVIMSADTLCYFGDLRRVVAAAAGALKADGLLVFTVERAEEGDAPDGFRINPHGRYSHTRGHVEEVIRAAGLAVLEAGGDSLRTEGGKSVNGLVVVARKP</sequence>
<organism evidence="4 5">
    <name type="scientific">Zoogloea dura</name>
    <dbReference type="NCBI Taxonomy" id="2728840"/>
    <lineage>
        <taxon>Bacteria</taxon>
        <taxon>Pseudomonadati</taxon>
        <taxon>Pseudomonadota</taxon>
        <taxon>Betaproteobacteria</taxon>
        <taxon>Rhodocyclales</taxon>
        <taxon>Zoogloeaceae</taxon>
        <taxon>Zoogloea</taxon>
    </lineage>
</organism>
<dbReference type="PROSITE" id="PS50293">
    <property type="entry name" value="TPR_REGION"/>
    <property type="match status" value="2"/>
</dbReference>
<dbReference type="RefSeq" id="WP_169144408.1">
    <property type="nucleotide sequence ID" value="NZ_JABBGA010000002.1"/>
</dbReference>
<evidence type="ECO:0000256" key="2">
    <source>
        <dbReference type="ARBA" id="ARBA00022803"/>
    </source>
</evidence>
<proteinExistence type="predicted"/>
<comment type="caution">
    <text evidence="4">The sequence shown here is derived from an EMBL/GenBank/DDBJ whole genome shotgun (WGS) entry which is preliminary data.</text>
</comment>
<dbReference type="SUPFAM" id="SSF53335">
    <property type="entry name" value="S-adenosyl-L-methionine-dependent methyltransferases"/>
    <property type="match status" value="1"/>
</dbReference>
<dbReference type="PANTHER" id="PTHR44943:SF4">
    <property type="entry name" value="TPR REPEAT-CONTAINING PROTEIN MJ0798"/>
    <property type="match status" value="1"/>
</dbReference>
<feature type="repeat" description="TPR" evidence="3">
    <location>
        <begin position="85"/>
        <end position="118"/>
    </location>
</feature>